<dbReference type="PANTHER" id="PTHR42748:SF14">
    <property type="entry name" value="SNOAL-LIKE DOMAIN-CONTAINING PROTEIN"/>
    <property type="match status" value="1"/>
</dbReference>
<evidence type="ECO:0000256" key="2">
    <source>
        <dbReference type="ARBA" id="ARBA00022857"/>
    </source>
</evidence>
<dbReference type="Gene3D" id="3.40.50.720">
    <property type="entry name" value="NAD(P)-binding Rossmann-like Domain"/>
    <property type="match status" value="2"/>
</dbReference>
<comment type="caution">
    <text evidence="4">The sequence shown here is derived from an EMBL/GenBank/DDBJ whole genome shotgun (WGS) entry which is preliminary data.</text>
</comment>
<dbReference type="OrthoDB" id="300709at2759"/>
<dbReference type="GO" id="GO:0005634">
    <property type="term" value="C:nucleus"/>
    <property type="evidence" value="ECO:0007669"/>
    <property type="project" value="TreeGrafter"/>
</dbReference>
<evidence type="ECO:0000259" key="3">
    <source>
        <dbReference type="Pfam" id="PF05368"/>
    </source>
</evidence>
<dbReference type="AlphaFoldDB" id="A0A7D8UYT4"/>
<dbReference type="InterPro" id="IPR036291">
    <property type="entry name" value="NAD(P)-bd_dom_sf"/>
</dbReference>
<evidence type="ECO:0000256" key="1">
    <source>
        <dbReference type="ARBA" id="ARBA00006328"/>
    </source>
</evidence>
<dbReference type="SUPFAM" id="SSF51735">
    <property type="entry name" value="NAD(P)-binding Rossmann-fold domains"/>
    <property type="match status" value="1"/>
</dbReference>
<keyword evidence="2" id="KW-0521">NADP</keyword>
<evidence type="ECO:0000313" key="4">
    <source>
        <dbReference type="EMBL" id="TVY53563.1"/>
    </source>
</evidence>
<comment type="similarity">
    <text evidence="1">Belongs to the NmrA-type oxidoreductase family.</text>
</comment>
<dbReference type="InterPro" id="IPR008030">
    <property type="entry name" value="NmrA-like"/>
</dbReference>
<evidence type="ECO:0000313" key="5">
    <source>
        <dbReference type="Proteomes" id="UP000481288"/>
    </source>
</evidence>
<accession>A0A7D8UYT4</accession>
<keyword evidence="5" id="KW-1185">Reference proteome</keyword>
<reference evidence="4 5" key="1">
    <citation type="submission" date="2018-05" db="EMBL/GenBank/DDBJ databases">
        <title>Whole genome sequencing for identification of molecular markers to develop diagnostic detection tools for the regulated plant pathogen Lachnellula willkommii.</title>
        <authorList>
            <person name="Giroux E."/>
            <person name="Bilodeau G."/>
        </authorList>
    </citation>
    <scope>NUCLEOTIDE SEQUENCE [LARGE SCALE GENOMIC DNA]</scope>
    <source>
        <strain evidence="4 5">CBS 625.97</strain>
    </source>
</reference>
<gene>
    <name evidence="4" type="primary">NMRAL1_9</name>
    <name evidence="4" type="ORF">LCER1_G005755</name>
</gene>
<name>A0A7D8UYT4_9HELO</name>
<dbReference type="Proteomes" id="UP000481288">
    <property type="component" value="Unassembled WGS sequence"/>
</dbReference>
<dbReference type="InterPro" id="IPR051164">
    <property type="entry name" value="NmrA-like_oxidored"/>
</dbReference>
<protein>
    <submittedName>
        <fullName evidence="4">NmrA-like family domain-containing protein 1</fullName>
    </submittedName>
</protein>
<feature type="domain" description="NmrA-like" evidence="3">
    <location>
        <begin position="6"/>
        <end position="128"/>
    </location>
</feature>
<proteinExistence type="inferred from homology"/>
<dbReference type="EMBL" id="QGMG01000441">
    <property type="protein sequence ID" value="TVY53563.1"/>
    <property type="molecule type" value="Genomic_DNA"/>
</dbReference>
<sequence length="259" mass="28243">MSPPPKPTLLILGGAGAQNSAVAKIFSNAGTYSIRMLTRSTRSAHASDLAHLANITLIAGDCYDDATLASAFRGVDLCFVNTNGFAIGEKNEIYWGIRMYEIARWAGVKHFVYSGLPYVSMNGGFDPSRRVPFVDGKGKVAPHVSGSDLAAAFEAVTGNKARYEDIPLQDVLNAMPVGKIGSQGSPGYDDPTLKTAPEHFGPWWQIFRESGGNTGLWKRDYELLDEIMPDRIKSVEQWMRKVAYDGKPGKYLTTGLSME</sequence>
<organism evidence="4 5">
    <name type="scientific">Lachnellula cervina</name>
    <dbReference type="NCBI Taxonomy" id="1316786"/>
    <lineage>
        <taxon>Eukaryota</taxon>
        <taxon>Fungi</taxon>
        <taxon>Dikarya</taxon>
        <taxon>Ascomycota</taxon>
        <taxon>Pezizomycotina</taxon>
        <taxon>Leotiomycetes</taxon>
        <taxon>Helotiales</taxon>
        <taxon>Lachnaceae</taxon>
        <taxon>Lachnellula</taxon>
    </lineage>
</organism>
<dbReference type="Pfam" id="PF05368">
    <property type="entry name" value="NmrA"/>
    <property type="match status" value="1"/>
</dbReference>
<dbReference type="PANTHER" id="PTHR42748">
    <property type="entry name" value="NITROGEN METABOLITE REPRESSION PROTEIN NMRA FAMILY MEMBER"/>
    <property type="match status" value="1"/>
</dbReference>